<dbReference type="AlphaFoldDB" id="A0A5B0RNM4"/>
<evidence type="ECO:0000313" key="3">
    <source>
        <dbReference type="Proteomes" id="UP000325313"/>
    </source>
</evidence>
<comment type="caution">
    <text evidence="2">The sequence shown here is derived from an EMBL/GenBank/DDBJ whole genome shotgun (WGS) entry which is preliminary data.</text>
</comment>
<dbReference type="Proteomes" id="UP000325313">
    <property type="component" value="Unassembled WGS sequence"/>
</dbReference>
<feature type="compositionally biased region" description="Polar residues" evidence="1">
    <location>
        <begin position="29"/>
        <end position="46"/>
    </location>
</feature>
<feature type="region of interest" description="Disordered" evidence="1">
    <location>
        <begin position="93"/>
        <end position="133"/>
    </location>
</feature>
<gene>
    <name evidence="2" type="ORF">PGTUg99_031826</name>
</gene>
<dbReference type="EMBL" id="VDEP01000171">
    <property type="protein sequence ID" value="KAA1126645.1"/>
    <property type="molecule type" value="Genomic_DNA"/>
</dbReference>
<reference evidence="2 3" key="1">
    <citation type="submission" date="2019-05" db="EMBL/GenBank/DDBJ databases">
        <title>Emergence of the Ug99 lineage of the wheat stem rust pathogen through somatic hybridization.</title>
        <authorList>
            <person name="Li F."/>
            <person name="Upadhyaya N.M."/>
            <person name="Sperschneider J."/>
            <person name="Matny O."/>
            <person name="Nguyen-Phuc H."/>
            <person name="Mago R."/>
            <person name="Raley C."/>
            <person name="Miller M.E."/>
            <person name="Silverstein K.A.T."/>
            <person name="Henningsen E."/>
            <person name="Hirsch C.D."/>
            <person name="Visser B."/>
            <person name="Pretorius Z.A."/>
            <person name="Steffenson B.J."/>
            <person name="Schwessinger B."/>
            <person name="Dodds P.N."/>
            <person name="Figueroa M."/>
        </authorList>
    </citation>
    <scope>NUCLEOTIDE SEQUENCE [LARGE SCALE GENOMIC DNA]</scope>
    <source>
        <strain evidence="2 3">Ug99</strain>
    </source>
</reference>
<feature type="region of interest" description="Disordered" evidence="1">
    <location>
        <begin position="215"/>
        <end position="265"/>
    </location>
</feature>
<protein>
    <recommendedName>
        <fullName evidence="4">Cytochrome b5 heme-binding domain-containing protein</fullName>
    </recommendedName>
</protein>
<evidence type="ECO:0000313" key="2">
    <source>
        <dbReference type="EMBL" id="KAA1126645.1"/>
    </source>
</evidence>
<proteinExistence type="predicted"/>
<feature type="compositionally biased region" description="Low complexity" evidence="1">
    <location>
        <begin position="93"/>
        <end position="109"/>
    </location>
</feature>
<evidence type="ECO:0000256" key="1">
    <source>
        <dbReference type="SAM" id="MobiDB-lite"/>
    </source>
</evidence>
<name>A0A5B0RNM4_PUCGR</name>
<feature type="compositionally biased region" description="Low complexity" evidence="1">
    <location>
        <begin position="222"/>
        <end position="246"/>
    </location>
</feature>
<feature type="compositionally biased region" description="Low complexity" evidence="1">
    <location>
        <begin position="7"/>
        <end position="24"/>
    </location>
</feature>
<organism evidence="2 3">
    <name type="scientific">Puccinia graminis f. sp. tritici</name>
    <dbReference type="NCBI Taxonomy" id="56615"/>
    <lineage>
        <taxon>Eukaryota</taxon>
        <taxon>Fungi</taxon>
        <taxon>Dikarya</taxon>
        <taxon>Basidiomycota</taxon>
        <taxon>Pucciniomycotina</taxon>
        <taxon>Pucciniomycetes</taxon>
        <taxon>Pucciniales</taxon>
        <taxon>Pucciniaceae</taxon>
        <taxon>Puccinia</taxon>
    </lineage>
</organism>
<evidence type="ECO:0008006" key="4">
    <source>
        <dbReference type="Google" id="ProtNLM"/>
    </source>
</evidence>
<sequence length="333" mass="36422">MDEYLESSTQNNNGSSSSSSQQQSIKYPRTTTRYTQPSSPPTALNSSVTNFDLNSLIEQNNLSEDSCLLVVHNKVYDLTLWLQAHLSCNLDHQTQTHSHSPTSTHRSASPPSPPPSPTLQRSHHSQTETEQQPNQFDQLLQTAKSDPVQAGHLLRSIYDEQPFKTDGSSLHDWLSDYRIGDFAAHPSSSSSFSAITAPSSIHHYLAIDNPNPYWPNQNIHQGPSGSLSPSSSHTSTGGTSTSTNTGRAPSTIPGRSNPPIGSWPSHLERANELVRLSKQRVMDAQRGVGVANLSLADAFAQLAEADKIKDHLVLQALEGCRPIWPDWTDNNSS</sequence>
<feature type="region of interest" description="Disordered" evidence="1">
    <location>
        <begin position="1"/>
        <end position="46"/>
    </location>
</feature>
<accession>A0A5B0RNM4</accession>